<name>A0A3M7QZH6_BRAPC</name>
<keyword evidence="2" id="KW-1185">Reference proteome</keyword>
<sequence>MENENIADQEPYSTVLKNEYLFKNYLLIKILNSNLKNMRQVQEKFLLKLINCLLGKNGLCSDQELNLMQEIFNCLYLICSKHCSGFAINCEDIDVEIVDQKLSSLIDQIDSAEPNILSSIKRFLSPTLDKIRNLFNLKKSGSFSAESMQKLDKIVLNIIEKLVLVCESSENFELQIIIKDLDFLLHYHKNVSLEEVGKHHREFMSKSCTTIIGTDLKRKFSSIESRKVISSSSSTSILRCKRIRRLSSTSIPSVPSENSIENQISKELISNKRNQSLFQVINEAKNATKNRDKNYDIVSKLFPLSLSVNKLPGIGKVYANRLKEHKISSLGDLVQFYESKCAKNRTKFTTSIKYMTFMKSDTITKLVRIMQTSKNDGLS</sequence>
<comment type="caution">
    <text evidence="1">The sequence shown here is derived from an EMBL/GenBank/DDBJ whole genome shotgun (WGS) entry which is preliminary data.</text>
</comment>
<dbReference type="Proteomes" id="UP000276133">
    <property type="component" value="Unassembled WGS sequence"/>
</dbReference>
<dbReference type="AlphaFoldDB" id="A0A3M7QZH6"/>
<evidence type="ECO:0000313" key="1">
    <source>
        <dbReference type="EMBL" id="RNA16767.1"/>
    </source>
</evidence>
<dbReference type="Gene3D" id="1.10.150.20">
    <property type="entry name" value="5' to 3' exonuclease, C-terminal subdomain"/>
    <property type="match status" value="1"/>
</dbReference>
<protein>
    <submittedName>
        <fullName evidence="1">Uncharacterized protein</fullName>
    </submittedName>
</protein>
<gene>
    <name evidence="1" type="ORF">BpHYR1_003038</name>
</gene>
<accession>A0A3M7QZH6</accession>
<reference evidence="1 2" key="1">
    <citation type="journal article" date="2018" name="Sci. Rep.">
        <title>Genomic signatures of local adaptation to the degree of environmental predictability in rotifers.</title>
        <authorList>
            <person name="Franch-Gras L."/>
            <person name="Hahn C."/>
            <person name="Garcia-Roger E.M."/>
            <person name="Carmona M.J."/>
            <person name="Serra M."/>
            <person name="Gomez A."/>
        </authorList>
    </citation>
    <scope>NUCLEOTIDE SEQUENCE [LARGE SCALE GENOMIC DNA]</scope>
    <source>
        <strain evidence="1">HYR1</strain>
    </source>
</reference>
<organism evidence="1 2">
    <name type="scientific">Brachionus plicatilis</name>
    <name type="common">Marine rotifer</name>
    <name type="synonym">Brachionus muelleri</name>
    <dbReference type="NCBI Taxonomy" id="10195"/>
    <lineage>
        <taxon>Eukaryota</taxon>
        <taxon>Metazoa</taxon>
        <taxon>Spiralia</taxon>
        <taxon>Gnathifera</taxon>
        <taxon>Rotifera</taxon>
        <taxon>Eurotatoria</taxon>
        <taxon>Monogononta</taxon>
        <taxon>Pseudotrocha</taxon>
        <taxon>Ploima</taxon>
        <taxon>Brachionidae</taxon>
        <taxon>Brachionus</taxon>
    </lineage>
</organism>
<dbReference type="EMBL" id="REGN01004631">
    <property type="protein sequence ID" value="RNA16767.1"/>
    <property type="molecule type" value="Genomic_DNA"/>
</dbReference>
<evidence type="ECO:0000313" key="2">
    <source>
        <dbReference type="Proteomes" id="UP000276133"/>
    </source>
</evidence>
<proteinExistence type="predicted"/>